<dbReference type="FunFam" id="2.60.120.290:FF:000013">
    <property type="entry name" value="Membrane frizzled-related protein"/>
    <property type="match status" value="1"/>
</dbReference>
<protein>
    <submittedName>
        <fullName evidence="6">Uncharacterized protein</fullName>
    </submittedName>
</protein>
<dbReference type="InterPro" id="IPR013320">
    <property type="entry name" value="ConA-like_dom_sf"/>
</dbReference>
<dbReference type="Gene3D" id="2.60.120.200">
    <property type="match status" value="1"/>
</dbReference>
<organism evidence="6 7">
    <name type="scientific">Perca fluviatilis</name>
    <name type="common">European perch</name>
    <dbReference type="NCBI Taxonomy" id="8168"/>
    <lineage>
        <taxon>Eukaryota</taxon>
        <taxon>Metazoa</taxon>
        <taxon>Chordata</taxon>
        <taxon>Craniata</taxon>
        <taxon>Vertebrata</taxon>
        <taxon>Euteleostomi</taxon>
        <taxon>Actinopterygii</taxon>
        <taxon>Neopterygii</taxon>
        <taxon>Teleostei</taxon>
        <taxon>Neoteleostei</taxon>
        <taxon>Acanthomorphata</taxon>
        <taxon>Eupercaria</taxon>
        <taxon>Perciformes</taxon>
        <taxon>Percoidei</taxon>
        <taxon>Percidae</taxon>
        <taxon>Percinae</taxon>
        <taxon>Perca</taxon>
    </lineage>
</organism>
<dbReference type="Proteomes" id="UP000465112">
    <property type="component" value="Unassembled WGS sequence"/>
</dbReference>
<evidence type="ECO:0000259" key="5">
    <source>
        <dbReference type="PROSITE" id="PS51828"/>
    </source>
</evidence>
<dbReference type="SUPFAM" id="SSF49899">
    <property type="entry name" value="Concanavalin A-like lectins/glucanases"/>
    <property type="match status" value="1"/>
</dbReference>
<dbReference type="Gene3D" id="2.60.120.290">
    <property type="entry name" value="Spermadhesin, CUB domain"/>
    <property type="match status" value="1"/>
</dbReference>
<feature type="domain" description="Pentraxin (PTX)" evidence="5">
    <location>
        <begin position="134"/>
        <end position="282"/>
    </location>
</feature>
<dbReference type="CDD" id="cd00041">
    <property type="entry name" value="CUB"/>
    <property type="match status" value="1"/>
</dbReference>
<keyword evidence="2 3" id="KW-1015">Disulfide bond</keyword>
<sequence length="282" mass="30456">MKVHECIILPSPPALGCSSTNCIATLTDAQGEFTSPCYPDKYPNLQTCKWTLQAPAGFIIQLSFLDFDLEEAPGCIYDWVVVNTGNADVKFCGPTANGLTLNSTGNVMELSFVSDFSVQKRGFSVSFRHVAVALRNQKVTISNGHGQVTEVANSVSIPTLSQLTLCFEVERIGSQKQKEWLFTYHDRSNNVALSLGADQTGMNLIIDLLPCSIDSILSSADFSNAMKPFCVLWTSSNGRLAVYFDGNYRAKTCSTSTGHLVPGGGVFRLGGMLFLGLLPLSG</sequence>
<dbReference type="InterPro" id="IPR001759">
    <property type="entry name" value="PTX_dom"/>
</dbReference>
<evidence type="ECO:0000256" key="3">
    <source>
        <dbReference type="PROSITE-ProRule" id="PRU00059"/>
    </source>
</evidence>
<dbReference type="SUPFAM" id="SSF49854">
    <property type="entry name" value="Spermadhesin, CUB domain"/>
    <property type="match status" value="1"/>
</dbReference>
<dbReference type="PROSITE" id="PS01180">
    <property type="entry name" value="CUB"/>
    <property type="match status" value="1"/>
</dbReference>
<dbReference type="InterPro" id="IPR000859">
    <property type="entry name" value="CUB_dom"/>
</dbReference>
<dbReference type="AlphaFoldDB" id="A0A6A5DVV3"/>
<evidence type="ECO:0000256" key="2">
    <source>
        <dbReference type="ARBA" id="ARBA00023157"/>
    </source>
</evidence>
<evidence type="ECO:0000259" key="4">
    <source>
        <dbReference type="PROSITE" id="PS01180"/>
    </source>
</evidence>
<keyword evidence="1" id="KW-0677">Repeat</keyword>
<dbReference type="EMBL" id="VHII01000161">
    <property type="protein sequence ID" value="KAF1371420.1"/>
    <property type="molecule type" value="Genomic_DNA"/>
</dbReference>
<evidence type="ECO:0000313" key="7">
    <source>
        <dbReference type="Proteomes" id="UP000465112"/>
    </source>
</evidence>
<feature type="domain" description="CUB" evidence="4">
    <location>
        <begin position="22"/>
        <end position="130"/>
    </location>
</feature>
<dbReference type="PANTHER" id="PTHR24251">
    <property type="entry name" value="OVOCHYMASE-RELATED"/>
    <property type="match status" value="1"/>
</dbReference>
<name>A0A6A5DVV3_PERFL</name>
<dbReference type="InterPro" id="IPR035914">
    <property type="entry name" value="Sperma_CUB_dom_sf"/>
</dbReference>
<evidence type="ECO:0000313" key="6">
    <source>
        <dbReference type="EMBL" id="KAF1371420.1"/>
    </source>
</evidence>
<dbReference type="PROSITE" id="PS51828">
    <property type="entry name" value="PTX_2"/>
    <property type="match status" value="1"/>
</dbReference>
<accession>A0A6A5DVV3</accession>
<dbReference type="SMART" id="SM00042">
    <property type="entry name" value="CUB"/>
    <property type="match status" value="1"/>
</dbReference>
<comment type="caution">
    <text evidence="3">Lacks conserved residue(s) required for the propagation of feature annotation.</text>
</comment>
<dbReference type="Pfam" id="PF00431">
    <property type="entry name" value="CUB"/>
    <property type="match status" value="1"/>
</dbReference>
<proteinExistence type="predicted"/>
<gene>
    <name evidence="6" type="ORF">PFLUV_G00278510</name>
</gene>
<keyword evidence="7" id="KW-1185">Reference proteome</keyword>
<feature type="disulfide bond" evidence="3">
    <location>
        <begin position="75"/>
        <end position="92"/>
    </location>
</feature>
<evidence type="ECO:0000256" key="1">
    <source>
        <dbReference type="ARBA" id="ARBA00022737"/>
    </source>
</evidence>
<comment type="caution">
    <text evidence="6">The sequence shown here is derived from an EMBL/GenBank/DDBJ whole genome shotgun (WGS) entry which is preliminary data.</text>
</comment>
<dbReference type="PANTHER" id="PTHR24251:SF41">
    <property type="entry name" value="DELETED IN MALIGNANT BRAIN TUMORS 1 PROTEIN-LIKE"/>
    <property type="match status" value="1"/>
</dbReference>
<reference evidence="6 7" key="1">
    <citation type="submission" date="2019-06" db="EMBL/GenBank/DDBJ databases">
        <title>A chromosome-scale genome assembly of the European perch, Perca fluviatilis.</title>
        <authorList>
            <person name="Roques C."/>
            <person name="Zahm M."/>
            <person name="Cabau C."/>
            <person name="Klopp C."/>
            <person name="Bouchez O."/>
            <person name="Donnadieu C."/>
            <person name="Kuhl H."/>
            <person name="Gislard M."/>
            <person name="Guendouz S."/>
            <person name="Journot L."/>
            <person name="Haffray P."/>
            <person name="Bestin A."/>
            <person name="Morvezen R."/>
            <person name="Feron R."/>
            <person name="Wen M."/>
            <person name="Jouanno E."/>
            <person name="Herpin A."/>
            <person name="Schartl M."/>
            <person name="Postlethwait J."/>
            <person name="Schaerlinger B."/>
            <person name="Chardard D."/>
            <person name="Lecocq T."/>
            <person name="Poncet C."/>
            <person name="Jaffrelo L."/>
            <person name="Lampietro C."/>
            <person name="Guiguen Y."/>
        </authorList>
    </citation>
    <scope>NUCLEOTIDE SEQUENCE [LARGE SCALE GENOMIC DNA]</scope>
    <source>
        <tissue evidence="6">Blood</tissue>
    </source>
</reference>